<accession>A0A2I8EZ14</accession>
<sequence length="70" mass="7646">MLIAQESECGLWVLKSLRTAFAQLTPTGRGNCLRHSVRVVVIDCRKQGSGSVFDAILQSEGATRFVPDKP</sequence>
<dbReference type="EMBL" id="CP026113">
    <property type="protein sequence ID" value="AUT64865.1"/>
    <property type="molecule type" value="Genomic_DNA"/>
</dbReference>
<dbReference type="AlphaFoldDB" id="A0A2I8EZ14"/>
<name>A0A2I8EZ14_9BURK</name>
<protein>
    <submittedName>
        <fullName evidence="1">Uncharacterized protein</fullName>
    </submittedName>
</protein>
<evidence type="ECO:0000313" key="1">
    <source>
        <dbReference type="EMBL" id="AUT64865.1"/>
    </source>
</evidence>
<gene>
    <name evidence="1" type="ORF">C2L65_35160</name>
</gene>
<reference evidence="1 2" key="1">
    <citation type="submission" date="2018-01" db="EMBL/GenBank/DDBJ databases">
        <title>Species boundaries and ecological features among Paraburkholderia terrae DSMZ17804T, P. hospita DSMZ17164T and P. caribensis DSMZ13236T.</title>
        <authorList>
            <person name="Pratama A.A."/>
        </authorList>
    </citation>
    <scope>NUCLEOTIDE SEQUENCE [LARGE SCALE GENOMIC DNA]</scope>
    <source>
        <strain evidence="1 2">DSM 17804</strain>
    </source>
</reference>
<evidence type="ECO:0000313" key="2">
    <source>
        <dbReference type="Proteomes" id="UP000243502"/>
    </source>
</evidence>
<dbReference type="KEGG" id="pter:C2L65_35160"/>
<organism evidence="1 2">
    <name type="scientific">Paraburkholderia terrae</name>
    <dbReference type="NCBI Taxonomy" id="311230"/>
    <lineage>
        <taxon>Bacteria</taxon>
        <taxon>Pseudomonadati</taxon>
        <taxon>Pseudomonadota</taxon>
        <taxon>Betaproteobacteria</taxon>
        <taxon>Burkholderiales</taxon>
        <taxon>Burkholderiaceae</taxon>
        <taxon>Paraburkholderia</taxon>
    </lineage>
</organism>
<proteinExistence type="predicted"/>
<dbReference type="Proteomes" id="UP000243502">
    <property type="component" value="Chromosome 3"/>
</dbReference>